<accession>A0A6A5VNQ7</accession>
<evidence type="ECO:0000256" key="1">
    <source>
        <dbReference type="SAM" id="Phobius"/>
    </source>
</evidence>
<evidence type="ECO:0000313" key="2">
    <source>
        <dbReference type="EMBL" id="KAF1978220.1"/>
    </source>
</evidence>
<keyword evidence="1" id="KW-1133">Transmembrane helix</keyword>
<keyword evidence="1" id="KW-0472">Membrane</keyword>
<protein>
    <submittedName>
        <fullName evidence="2">Uncharacterized protein</fullName>
    </submittedName>
</protein>
<dbReference type="EMBL" id="ML976661">
    <property type="protein sequence ID" value="KAF1978220.1"/>
    <property type="molecule type" value="Genomic_DNA"/>
</dbReference>
<reference evidence="2" key="1">
    <citation type="journal article" date="2020" name="Stud. Mycol.">
        <title>101 Dothideomycetes genomes: a test case for predicting lifestyles and emergence of pathogens.</title>
        <authorList>
            <person name="Haridas S."/>
            <person name="Albert R."/>
            <person name="Binder M."/>
            <person name="Bloem J."/>
            <person name="Labutti K."/>
            <person name="Salamov A."/>
            <person name="Andreopoulos B."/>
            <person name="Baker S."/>
            <person name="Barry K."/>
            <person name="Bills G."/>
            <person name="Bluhm B."/>
            <person name="Cannon C."/>
            <person name="Castanera R."/>
            <person name="Culley D."/>
            <person name="Daum C."/>
            <person name="Ezra D."/>
            <person name="Gonzalez J."/>
            <person name="Henrissat B."/>
            <person name="Kuo A."/>
            <person name="Liang C."/>
            <person name="Lipzen A."/>
            <person name="Lutzoni F."/>
            <person name="Magnuson J."/>
            <person name="Mondo S."/>
            <person name="Nolan M."/>
            <person name="Ohm R."/>
            <person name="Pangilinan J."/>
            <person name="Park H.-J."/>
            <person name="Ramirez L."/>
            <person name="Alfaro M."/>
            <person name="Sun H."/>
            <person name="Tritt A."/>
            <person name="Yoshinaga Y."/>
            <person name="Zwiers L.-H."/>
            <person name="Turgeon B."/>
            <person name="Goodwin S."/>
            <person name="Spatafora J."/>
            <person name="Crous P."/>
            <person name="Grigoriev I."/>
        </authorList>
    </citation>
    <scope>NUCLEOTIDE SEQUENCE</scope>
    <source>
        <strain evidence="2">CBS 107.79</strain>
    </source>
</reference>
<keyword evidence="1" id="KW-0812">Transmembrane</keyword>
<gene>
    <name evidence="2" type="ORF">BU23DRAFT_253478</name>
</gene>
<feature type="transmembrane region" description="Helical" evidence="1">
    <location>
        <begin position="120"/>
        <end position="142"/>
    </location>
</feature>
<dbReference type="AlphaFoldDB" id="A0A6A5VNQ7"/>
<name>A0A6A5VNQ7_9PLEO</name>
<organism evidence="2 3">
    <name type="scientific">Bimuria novae-zelandiae CBS 107.79</name>
    <dbReference type="NCBI Taxonomy" id="1447943"/>
    <lineage>
        <taxon>Eukaryota</taxon>
        <taxon>Fungi</taxon>
        <taxon>Dikarya</taxon>
        <taxon>Ascomycota</taxon>
        <taxon>Pezizomycotina</taxon>
        <taxon>Dothideomycetes</taxon>
        <taxon>Pleosporomycetidae</taxon>
        <taxon>Pleosporales</taxon>
        <taxon>Massarineae</taxon>
        <taxon>Didymosphaeriaceae</taxon>
        <taxon>Bimuria</taxon>
    </lineage>
</organism>
<dbReference type="Proteomes" id="UP000800036">
    <property type="component" value="Unassembled WGS sequence"/>
</dbReference>
<sequence length="148" mass="16474">MTWSGAMVRPSHHKLACLWRHGITMTLTTLALVFLRRLTLTPAHRAPVLFGCTTQLPRVLVHNFFFFCFFRANSAGPARLVGCIERGGWGAVGARACLRPATTQVACDLGGRSAFLKARLWHYGLLMIGWTCWVGRYAALLFRARVLG</sequence>
<keyword evidence="3" id="KW-1185">Reference proteome</keyword>
<evidence type="ECO:0000313" key="3">
    <source>
        <dbReference type="Proteomes" id="UP000800036"/>
    </source>
</evidence>
<proteinExistence type="predicted"/>